<dbReference type="SUPFAM" id="SSF51126">
    <property type="entry name" value="Pectin lyase-like"/>
    <property type="match status" value="1"/>
</dbReference>
<dbReference type="SMART" id="SM00912">
    <property type="entry name" value="Haemagg_act"/>
    <property type="match status" value="1"/>
</dbReference>
<evidence type="ECO:0000256" key="1">
    <source>
        <dbReference type="ARBA" id="ARBA00004613"/>
    </source>
</evidence>
<dbReference type="GO" id="GO:0005576">
    <property type="term" value="C:extracellular region"/>
    <property type="evidence" value="ECO:0007669"/>
    <property type="project" value="UniProtKB-SubCell"/>
</dbReference>
<dbReference type="PANTHER" id="PTHR12338">
    <property type="entry name" value="AUTOTRANSPORTER"/>
    <property type="match status" value="1"/>
</dbReference>
<evidence type="ECO:0000259" key="6">
    <source>
        <dbReference type="SMART" id="SM00912"/>
    </source>
</evidence>
<feature type="domain" description="Filamentous haemagglutinin FhaB/tRNA nuclease CdiA-like TPS" evidence="6">
    <location>
        <begin position="21"/>
        <end position="133"/>
    </location>
</feature>
<evidence type="ECO:0000256" key="4">
    <source>
        <dbReference type="SAM" id="MobiDB-lite"/>
    </source>
</evidence>
<accession>A0A7L5BT37</accession>
<dbReference type="RefSeq" id="WP_165093711.1">
    <property type="nucleotide sequence ID" value="NZ_CP049056.1"/>
</dbReference>
<proteinExistence type="predicted"/>
<protein>
    <submittedName>
        <fullName evidence="7">Filamentous hemagglutinin N-terminal domain-containing protein</fullName>
    </submittedName>
</protein>
<dbReference type="InterPro" id="IPR011050">
    <property type="entry name" value="Pectin_lyase_fold/virulence"/>
</dbReference>
<evidence type="ECO:0000313" key="7">
    <source>
        <dbReference type="EMBL" id="QIE54061.1"/>
    </source>
</evidence>
<dbReference type="PANTHER" id="PTHR12338:SF8">
    <property type="entry name" value="HEME_HEMOPEXIN-BINDING PROTEIN"/>
    <property type="match status" value="1"/>
</dbReference>
<evidence type="ECO:0000256" key="5">
    <source>
        <dbReference type="SAM" id="SignalP"/>
    </source>
</evidence>
<dbReference type="EMBL" id="CP049056">
    <property type="protein sequence ID" value="QIE54061.1"/>
    <property type="molecule type" value="Genomic_DNA"/>
</dbReference>
<feature type="signal peptide" evidence="5">
    <location>
        <begin position="1"/>
        <end position="23"/>
    </location>
</feature>
<feature type="chain" id="PRO_5029630901" evidence="5">
    <location>
        <begin position="24"/>
        <end position="2539"/>
    </location>
</feature>
<organism evidence="7 8">
    <name type="scientific">Pikeienuella piscinae</name>
    <dbReference type="NCBI Taxonomy" id="2748098"/>
    <lineage>
        <taxon>Bacteria</taxon>
        <taxon>Pseudomonadati</taxon>
        <taxon>Pseudomonadota</taxon>
        <taxon>Alphaproteobacteria</taxon>
        <taxon>Rhodobacterales</taxon>
        <taxon>Paracoccaceae</taxon>
        <taxon>Pikeienuella</taxon>
    </lineage>
</organism>
<dbReference type="InterPro" id="IPR050909">
    <property type="entry name" value="Bact_Autotransporter_VF"/>
</dbReference>
<dbReference type="NCBIfam" id="TIGR01901">
    <property type="entry name" value="adhes_NPXG"/>
    <property type="match status" value="1"/>
</dbReference>
<dbReference type="InterPro" id="IPR043709">
    <property type="entry name" value="DUF5649"/>
</dbReference>
<feature type="region of interest" description="Disordered" evidence="4">
    <location>
        <begin position="2240"/>
        <end position="2259"/>
    </location>
</feature>
<dbReference type="KEGG" id="hdh:G5B40_00555"/>
<keyword evidence="8" id="KW-1185">Reference proteome</keyword>
<dbReference type="Proteomes" id="UP000503336">
    <property type="component" value="Chromosome"/>
</dbReference>
<dbReference type="InterPro" id="IPR008638">
    <property type="entry name" value="FhaB/CdiA-like_TPS"/>
</dbReference>
<dbReference type="InterPro" id="IPR012334">
    <property type="entry name" value="Pectin_lyas_fold"/>
</dbReference>
<evidence type="ECO:0000256" key="3">
    <source>
        <dbReference type="ARBA" id="ARBA00022729"/>
    </source>
</evidence>
<name>A0A7L5BT37_9RHOB</name>
<gene>
    <name evidence="7" type="ORF">G5B40_00555</name>
</gene>
<reference evidence="7 8" key="1">
    <citation type="submission" date="2020-02" db="EMBL/GenBank/DDBJ databases">
        <title>complete genome sequence of Rhodobacteraceae bacterium.</title>
        <authorList>
            <person name="Park J."/>
            <person name="Kim Y.-S."/>
            <person name="Kim K.-H."/>
        </authorList>
    </citation>
    <scope>NUCLEOTIDE SEQUENCE [LARGE SCALE GENOMIC DNA]</scope>
    <source>
        <strain evidence="7 8">RR4-56</strain>
    </source>
</reference>
<evidence type="ECO:0000313" key="8">
    <source>
        <dbReference type="Proteomes" id="UP000503336"/>
    </source>
</evidence>
<evidence type="ECO:0000256" key="2">
    <source>
        <dbReference type="ARBA" id="ARBA00022525"/>
    </source>
</evidence>
<keyword evidence="2" id="KW-0964">Secreted</keyword>
<comment type="subcellular location">
    <subcellularLocation>
        <location evidence="1">Secreted</location>
    </subcellularLocation>
</comment>
<dbReference type="Pfam" id="PF05860">
    <property type="entry name" value="TPS"/>
    <property type="match status" value="1"/>
</dbReference>
<dbReference type="Pfam" id="PF18886">
    <property type="entry name" value="DUF5649"/>
    <property type="match status" value="7"/>
</dbReference>
<dbReference type="Gene3D" id="2.160.20.10">
    <property type="entry name" value="Single-stranded right-handed beta-helix, Pectin lyase-like"/>
    <property type="match status" value="1"/>
</dbReference>
<keyword evidence="3 5" id="KW-0732">Signal</keyword>
<sequence length="2539" mass="246890">MRATRRATLLLALALGFPGDAPAGPKGGVVAAGDARIATRGARTTITQGSDKVVIDWRSFDIDAGEAVKFLQPGKGSIALNRVLDVLPTNIRGQLLANGSVWIVNRNGVTFHAGAMADVGGLLATTADISNADFMAGDYRFDRPGAPDAKIVNEGEITFAEGGVAAFVAPGAENRGVIAGKVGKVVIAGAETFAVDLAGDGFYAFALEDGAGRAGNTGRIHNPGGYVLITATSASGLVDSQISVGGVVEAQTAEKRGGRIVLSGDGGVEVSGVLDATGAARRAAGGAVEVAGDRVRVAESASIDVTGAAGGGAVGVDGARVLVAKGATILANGSDVGDGGAITVWSREATAFSGRVEARGGAGGGDGGFVEISSAGLLRFDGAADLSAPKGARGELLLDPVNIVIGAAGADDAELDDNEILFGDLDGEIADLTLSAAALSAATADVTLQATNDITVDAAVSTGFGLSLEAGRDIVLNADIAAAALTLRADADFTVTGGPAADGAGTIRFNGGGLSGADVALFAGEALTLGRIAATGEFAVATAAGGIAQGAGTALSIGGASVIDAPGQAVTLDAAGNDFGGAVALNAGGVALVDMNEVNIGVSDVASLDVGAGGAIGQSGALTVAGNAAFAATDGAGNFDITLALANDFGGRVDAAGAAVTLNDISALRLGAISALTLDVAASGALTDTAGAAISVAGAASFAATGGGVFDLTLDNDDSSDRHGFGGALSAAGRDVTLIGAGGIQLGSVSTVASGGGGSLLVGARAGSITDGDAGALRVEGDAAFEATGAILLDNAGHDFDSDGADDGADDGAPGRDFVTFLAGGAATIVDSSGLFVFDSAAMGDLTLTAATGDLSLAEVTGAALVGTAEGGISAVDISASGATFGGAGSVAGAAVAGAGAVALERAIIGPGGLGAASAREVALNDVFADGAITVRAPVQRYVYLRSAGLAAGTPGDFNEGIAGAAGDIDLLTLDRMRFGGDIAIAAGEVRFGFLDAGGDLTLNAVAGDAAKFTDAEIDYTGAGMSGTTIALGRSAATMQAADANGAFTELVSIAGDASLSATGAIVLTRGFDADGGAFQAHIDGALALTGASAAVEDSRGLMLGDLDVAGDLALRFNADESAGAGEALSQIAGGAVRVGGTLSAIAGVHGGPLDTAELGDIILDNAANAFSDVKLIGRDARLRDADGFAVTGGALGGDLRIGAPEAAQAGDLVIAELSAGGMLGFSATGAVALDRLSLGGAGPFALDGAADGGVAATDIQAAGGARLASARGAISVARFDLGDFDIVSGGALALSEGDLGAGRAIAGAGAALSNVSLATGAIEASGTLSADAVRAAGELDLTGVDVRIGALDIGGALGATATSGAIALATARTNAPADVEIAGPGAPELGIGTVGAGDLRVNDNIDAGAGTSISRDDFDRRVEVVGPATLFATGDIMLPREGAGLDGLHNRFVGAVALNAGGDATLATVDALTLAAGAVGGALTVLTNSDNAGAANGLGQGGALAVGGALSISTGDHGGAPIASAGRLGDVALTDAGNRFGGAVSVVADDAALVAAEGFALRDSRLGGALSARVASNSTSAGLSVTDMAAGGPVTLNTAGAVDLARLAVGGSLTAESRGARLDARDISAGATALRAAGAVALDDMTLGATEIAAGGAVSATDIRAGTVKIDAARATLSRAVTGATALKVAGVANVDRLIADATVIESEGARVTNARIAGALTLDAGGGAATLRDLSVSGAARIEAASIGFGGDAGARVHVGGRMTALADGGIDLSDLSVGGATRMVADGRATLDDFDIGDLTLTVGASADLGDGRLGALVLRAGGAAALDNLRLGRLDARAATGMRLDGLSAGGAATLFSAGGDIGLGAVAVAGRLRASAPEGDIFTLDSDFALGRVAIDGPGEARVPEAVAEGPDADAPLPLRVAPAGQTIVLGAERTAGLLHVAGDTYLSAGGDVALVDDVRGVTGDNDFGGGVSVLAARNVMLNDANDIALGAPTGVALPGGGRATRSGIFAAGSLRVEAGGKISDAAPPRARLEIGADALFLAGEDIRLNNGGHAIAGAVGAQGRDVILTEAGSIDLGPIRAGRDLRIVAGAAGATGDAAIRQVGVVDVVDMAAAAPSALAAAPGAAAARRRGAIRVSGDADFSTGLDPARGFGIVAAGAERDLVLGNAGNIFNGVISLRRIAGDAVLTEESAARSAGGVATAQRLANWEVGGSTLLTTTDDVVFLGRLTALEDGAGPPPRLARPNAAAPRQQGEAALPENLLRLYLNSGEEFRIDTTGGGFAPRGGFVRFDRPVDGLNDAPPVGSAAIATERGGLGSLSIAAGRGAVRFRDFVGAANPIGALDIKGGAFFAGFTFAERTPGGNAVRTRFLFDPAFPDDYFFSGPIRINVSGPLLAAPPPGQVDAFVSSDSYFGINTPAFTFGDLIAPSSAEAYGFIVNTRQRAGGLFPVPPSRSREFQFNDCVIGDVADCTNVPTPNVVNQVLIVAPPVLDIDDQELLELFGSFGNEELWGVPQSFFSDFVNTAAPCEEGSTC</sequence>